<dbReference type="Proteomes" id="UP000245845">
    <property type="component" value="Unassembled WGS sequence"/>
</dbReference>
<evidence type="ECO:0000256" key="1">
    <source>
        <dbReference type="ARBA" id="ARBA00006754"/>
    </source>
</evidence>
<dbReference type="AlphaFoldDB" id="A0A2Y9BAS3"/>
<comment type="similarity">
    <text evidence="1">Belongs to the CdaR family.</text>
</comment>
<dbReference type="Pfam" id="PF17853">
    <property type="entry name" value="GGDEF_2"/>
    <property type="match status" value="1"/>
</dbReference>
<dbReference type="InterPro" id="IPR041522">
    <property type="entry name" value="CdaR_GGDEF"/>
</dbReference>
<dbReference type="RefSeq" id="WP_109730201.1">
    <property type="nucleotide sequence ID" value="NZ_BAAACK010000006.1"/>
</dbReference>
<keyword evidence="5" id="KW-1185">Reference proteome</keyword>
<comment type="caution">
    <text evidence="4">The sequence shown here is derived from an EMBL/GenBank/DDBJ whole genome shotgun (WGS) entry which is preliminary data.</text>
</comment>
<feature type="domain" description="CdaR GGDEF-like" evidence="3">
    <location>
        <begin position="68"/>
        <end position="184"/>
    </location>
</feature>
<reference evidence="4 5" key="1">
    <citation type="submission" date="2018-05" db="EMBL/GenBank/DDBJ databases">
        <title>The Hungate 1000. A catalogue of reference genomes from the rumen microbiome.</title>
        <authorList>
            <person name="Kelly W."/>
        </authorList>
    </citation>
    <scope>NUCLEOTIDE SEQUENCE [LARGE SCALE GENOMIC DNA]</scope>
    <source>
        <strain evidence="4 5">NLAE-zl-C242</strain>
    </source>
</reference>
<dbReference type="InterPro" id="IPR025736">
    <property type="entry name" value="PucR_C-HTH_dom"/>
</dbReference>
<dbReference type="Gene3D" id="1.10.10.2840">
    <property type="entry name" value="PucR C-terminal helix-turn-helix domain"/>
    <property type="match status" value="1"/>
</dbReference>
<dbReference type="Pfam" id="PF13556">
    <property type="entry name" value="HTH_30"/>
    <property type="match status" value="1"/>
</dbReference>
<organism evidence="4 5">
    <name type="scientific">Faecalicatena orotica</name>
    <dbReference type="NCBI Taxonomy" id="1544"/>
    <lineage>
        <taxon>Bacteria</taxon>
        <taxon>Bacillati</taxon>
        <taxon>Bacillota</taxon>
        <taxon>Clostridia</taxon>
        <taxon>Lachnospirales</taxon>
        <taxon>Lachnospiraceae</taxon>
        <taxon>Faecalicatena</taxon>
    </lineage>
</organism>
<proteinExistence type="inferred from homology"/>
<dbReference type="EMBL" id="QGDL01000002">
    <property type="protein sequence ID" value="PWJ31508.1"/>
    <property type="molecule type" value="Genomic_DNA"/>
</dbReference>
<feature type="domain" description="PucR C-terminal helix-turn-helix" evidence="2">
    <location>
        <begin position="236"/>
        <end position="290"/>
    </location>
</feature>
<gene>
    <name evidence="4" type="ORF">A8806_102366</name>
</gene>
<dbReference type="SUPFAM" id="SSF46689">
    <property type="entry name" value="Homeodomain-like"/>
    <property type="match status" value="1"/>
</dbReference>
<name>A0A2Y9BAS3_9FIRM</name>
<sequence length="302" mass="34733">MEPAQELEKALAELKRITGIALEVRADTPEELELALNQVHCLSLAYKEKYNKNHFLQNLMADGIPAYDIFERSARLHIEPETSRVLFLIETKNPVDDTITEVLKNLFPSQSKTYQVSMGERSLVILRPLKSSETPEDISHIAHMIVDTLNMEALAHVQVAYSGTIDTLMDLPGAYRETSLALKVGRLFYSEQTVFPHNQLGIGRLIYQLPVTICENFLKEIFRGEVPDTFDEETTATINKFFQNNLNIAETSRQLHMHRNTLIYRLEQIERRTGLDIRRFEDAMTFKIATMVINYLQTERNS</sequence>
<dbReference type="PANTHER" id="PTHR33744">
    <property type="entry name" value="CARBOHYDRATE DIACID REGULATOR"/>
    <property type="match status" value="1"/>
</dbReference>
<protein>
    <submittedName>
        <fullName evidence="4">Carbohydrate diacid regulator</fullName>
    </submittedName>
</protein>
<accession>A0A2Y9BAS3</accession>
<dbReference type="InterPro" id="IPR009057">
    <property type="entry name" value="Homeodomain-like_sf"/>
</dbReference>
<evidence type="ECO:0000259" key="3">
    <source>
        <dbReference type="Pfam" id="PF17853"/>
    </source>
</evidence>
<evidence type="ECO:0000313" key="5">
    <source>
        <dbReference type="Proteomes" id="UP000245845"/>
    </source>
</evidence>
<evidence type="ECO:0000313" key="4">
    <source>
        <dbReference type="EMBL" id="PWJ31508.1"/>
    </source>
</evidence>
<dbReference type="OrthoDB" id="9792148at2"/>
<dbReference type="PANTHER" id="PTHR33744:SF15">
    <property type="entry name" value="CARBOHYDRATE DIACID REGULATOR"/>
    <property type="match status" value="1"/>
</dbReference>
<evidence type="ECO:0000259" key="2">
    <source>
        <dbReference type="Pfam" id="PF13556"/>
    </source>
</evidence>
<dbReference type="InterPro" id="IPR051448">
    <property type="entry name" value="CdaR-like_regulators"/>
</dbReference>
<dbReference type="InterPro" id="IPR042070">
    <property type="entry name" value="PucR_C-HTH_sf"/>
</dbReference>